<reference evidence="4" key="1">
    <citation type="journal article" date="2020" name="Microorganisms">
        <title>Complete Genome of a Member of a New Bacterial Lineage in the Microgenomates Group Reveals an Unusual Nucleotide Composition Disparity Between Two Strands of DNA and Limited Metabolic Potential.</title>
        <authorList>
            <person name="Kadnikov V.V."/>
            <person name="Mardanov A.V."/>
            <person name="Beletsky A.V."/>
            <person name="Karnachuk O.V."/>
            <person name="Ravin N.V."/>
        </authorList>
    </citation>
    <scope>NUCLEOTIDE SEQUENCE [LARGE SCALE GENOMIC DNA]</scope>
</reference>
<evidence type="ECO:0000256" key="1">
    <source>
        <dbReference type="ARBA" id="ARBA00009477"/>
    </source>
</evidence>
<dbReference type="SUPFAM" id="SSF111369">
    <property type="entry name" value="HlyD-like secretion proteins"/>
    <property type="match status" value="1"/>
</dbReference>
<dbReference type="EMBL" id="CP047901">
    <property type="protein sequence ID" value="QHO63406.1"/>
    <property type="molecule type" value="Genomic_DNA"/>
</dbReference>
<evidence type="ECO:0000313" key="3">
    <source>
        <dbReference type="EMBL" id="QHO63406.1"/>
    </source>
</evidence>
<dbReference type="PANTHER" id="PTHR30469:SF15">
    <property type="entry name" value="HLYD FAMILY OF SECRETION PROTEINS"/>
    <property type="match status" value="1"/>
</dbReference>
<dbReference type="GO" id="GO:1990281">
    <property type="term" value="C:efflux pump complex"/>
    <property type="evidence" value="ECO:0007669"/>
    <property type="project" value="TreeGrafter"/>
</dbReference>
<organism evidence="3 4">
    <name type="scientific">Candidatus Chazhemtobacterium aquaticus</name>
    <dbReference type="NCBI Taxonomy" id="2715735"/>
    <lineage>
        <taxon>Bacteria</taxon>
        <taxon>Candidatus Chazhemtobacteraceae</taxon>
        <taxon>Candidatus Chazhemtobacterium</taxon>
    </lineage>
</organism>
<dbReference type="KEGG" id="caqa:MICH65_0425"/>
<dbReference type="InterPro" id="IPR006143">
    <property type="entry name" value="RND_pump_MFP"/>
</dbReference>
<feature type="transmembrane region" description="Helical" evidence="2">
    <location>
        <begin position="18"/>
        <end position="36"/>
    </location>
</feature>
<protein>
    <submittedName>
        <fullName evidence="3">Efflux transporter, RND family, MFP subunit</fullName>
    </submittedName>
</protein>
<name>A0A857N5S2_9BACT</name>
<keyword evidence="2" id="KW-0472">Membrane</keyword>
<dbReference type="Gene3D" id="2.40.30.170">
    <property type="match status" value="1"/>
</dbReference>
<accession>A0A857N5S2</accession>
<gene>
    <name evidence="3" type="ORF">MICH65_0425</name>
</gene>
<comment type="similarity">
    <text evidence="1">Belongs to the membrane fusion protein (MFP) (TC 8.A.1) family.</text>
</comment>
<sequence>MAKKESKVDQKKGNRRRWLWLVVVVAIVSLIGWKIWQGGENDTEKAMVLRGEVVEELVLTGQIKAEEHASLVFQTAGEVAWMGAKEGDWVKKGQVLAKLDTVSLNAAYQQALSNLRATEATLERVYDEVKNNDEDEDFLTKEKRTAAEVAKDRAYEGVVMAQRNLRNAGIVAPFDGVVVSVTHPYSGVNTTMAERQIELINPESVYFSVNADQTEVVDLKIGQEAKIRLDAFSDEELIGEIEYIALAPKVGEVGAVYEVKIRFGEVDLNKFRVGMTGDVFLTRKQVSNVLYVPPRFVNSEKGERFLLLDGGKKVKVEVGVEGEERVEVKGEVKEGDVIYD</sequence>
<evidence type="ECO:0000313" key="4">
    <source>
        <dbReference type="Proteomes" id="UP000463983"/>
    </source>
</evidence>
<dbReference type="RefSeq" id="WP_161931789.1">
    <property type="nucleotide sequence ID" value="NZ_CP047901.1"/>
</dbReference>
<dbReference type="GO" id="GO:0015562">
    <property type="term" value="F:efflux transmembrane transporter activity"/>
    <property type="evidence" value="ECO:0007669"/>
    <property type="project" value="TreeGrafter"/>
</dbReference>
<proteinExistence type="inferred from homology"/>
<keyword evidence="2" id="KW-0812">Transmembrane</keyword>
<dbReference type="PANTHER" id="PTHR30469">
    <property type="entry name" value="MULTIDRUG RESISTANCE PROTEIN MDTA"/>
    <property type="match status" value="1"/>
</dbReference>
<dbReference type="AlphaFoldDB" id="A0A857N5S2"/>
<dbReference type="NCBIfam" id="TIGR01730">
    <property type="entry name" value="RND_mfp"/>
    <property type="match status" value="1"/>
</dbReference>
<evidence type="ECO:0000256" key="2">
    <source>
        <dbReference type="SAM" id="Phobius"/>
    </source>
</evidence>
<dbReference type="Gene3D" id="2.40.50.100">
    <property type="match status" value="1"/>
</dbReference>
<dbReference type="Proteomes" id="UP000463983">
    <property type="component" value="Chromosome"/>
</dbReference>
<keyword evidence="2" id="KW-1133">Transmembrane helix</keyword>
<keyword evidence="4" id="KW-1185">Reference proteome</keyword>
<dbReference type="Gene3D" id="2.40.420.20">
    <property type="match status" value="1"/>
</dbReference>